<name>A0A6G1J8P7_9PLEO</name>
<evidence type="ECO:0000313" key="3">
    <source>
        <dbReference type="Proteomes" id="UP000799291"/>
    </source>
</evidence>
<reference evidence="2" key="1">
    <citation type="journal article" date="2020" name="Stud. Mycol.">
        <title>101 Dothideomycetes genomes: a test case for predicting lifestyles and emergence of pathogens.</title>
        <authorList>
            <person name="Haridas S."/>
            <person name="Albert R."/>
            <person name="Binder M."/>
            <person name="Bloem J."/>
            <person name="Labutti K."/>
            <person name="Salamov A."/>
            <person name="Andreopoulos B."/>
            <person name="Baker S."/>
            <person name="Barry K."/>
            <person name="Bills G."/>
            <person name="Bluhm B."/>
            <person name="Cannon C."/>
            <person name="Castanera R."/>
            <person name="Culley D."/>
            <person name="Daum C."/>
            <person name="Ezra D."/>
            <person name="Gonzalez J."/>
            <person name="Henrissat B."/>
            <person name="Kuo A."/>
            <person name="Liang C."/>
            <person name="Lipzen A."/>
            <person name="Lutzoni F."/>
            <person name="Magnuson J."/>
            <person name="Mondo S."/>
            <person name="Nolan M."/>
            <person name="Ohm R."/>
            <person name="Pangilinan J."/>
            <person name="Park H.-J."/>
            <person name="Ramirez L."/>
            <person name="Alfaro M."/>
            <person name="Sun H."/>
            <person name="Tritt A."/>
            <person name="Yoshinaga Y."/>
            <person name="Zwiers L.-H."/>
            <person name="Turgeon B."/>
            <person name="Goodwin S."/>
            <person name="Spatafora J."/>
            <person name="Crous P."/>
            <person name="Grigoriev I."/>
        </authorList>
    </citation>
    <scope>NUCLEOTIDE SEQUENCE</scope>
    <source>
        <strain evidence="2">CBS 122367</strain>
    </source>
</reference>
<feature type="non-terminal residue" evidence="2">
    <location>
        <position position="443"/>
    </location>
</feature>
<protein>
    <submittedName>
        <fullName evidence="2">Amidase signature enzyme</fullName>
    </submittedName>
</protein>
<evidence type="ECO:0000259" key="1">
    <source>
        <dbReference type="Pfam" id="PF01425"/>
    </source>
</evidence>
<dbReference type="InterPro" id="IPR023631">
    <property type="entry name" value="Amidase_dom"/>
</dbReference>
<keyword evidence="3" id="KW-1185">Reference proteome</keyword>
<gene>
    <name evidence="2" type="ORF">K458DRAFT_283212</name>
</gene>
<evidence type="ECO:0000313" key="2">
    <source>
        <dbReference type="EMBL" id="KAF2686535.1"/>
    </source>
</evidence>
<dbReference type="AlphaFoldDB" id="A0A6G1J8P7"/>
<proteinExistence type="predicted"/>
<dbReference type="PANTHER" id="PTHR42678">
    <property type="entry name" value="AMIDASE"/>
    <property type="match status" value="1"/>
</dbReference>
<dbReference type="Gene3D" id="3.90.1300.10">
    <property type="entry name" value="Amidase signature (AS) domain"/>
    <property type="match status" value="1"/>
</dbReference>
<dbReference type="EMBL" id="MU005576">
    <property type="protein sequence ID" value="KAF2686535.1"/>
    <property type="molecule type" value="Genomic_DNA"/>
</dbReference>
<sequence length="443" mass="48278">LTLSGRDIQLRLSSGRFSSIDLVNQYLDHIHKYNDKLNMLVEVAPKEAVLDTTRRLDEERANRKVRGPLHRVPIVIKDSFATHASLSLKSTGGSYAFVDLQPKSTAPAIQRLLDTEGAGMPCGWSAMGGQTQSQYVNGGWDPREKFGGHSGPGGSSSGSACAVAAGFVPVSVGMEIWGSLIMPATQANVFTLKPNRGRITNDGIMPVSDILGVAGPMARAAVDIAHALDGMFGPEQKDYVRQDGYSSKATGSWEGLKLGAVKTSDWKIDSILAEPDEDCIKFPILFAERSPLSDVMSSLISEQAISTSRIVNAKLYVDHNFVKGINDFLDRLESTSVKTVEELVNFNDEHADIEMPPEAPNQDVLLGSLKAEPWDEDRLHRLLAEGVEVVRKNGIDKYLERNDVNVILGPAGSWLTDFACVASYPSAMLPLYFWKKNGRAFGI</sequence>
<dbReference type="OrthoDB" id="566138at2759"/>
<accession>A0A6G1J8P7</accession>
<dbReference type="Proteomes" id="UP000799291">
    <property type="component" value="Unassembled WGS sequence"/>
</dbReference>
<dbReference type="Pfam" id="PF01425">
    <property type="entry name" value="Amidase"/>
    <property type="match status" value="1"/>
</dbReference>
<dbReference type="SUPFAM" id="SSF75304">
    <property type="entry name" value="Amidase signature (AS) enzymes"/>
    <property type="match status" value="1"/>
</dbReference>
<dbReference type="PANTHER" id="PTHR42678:SF34">
    <property type="entry name" value="OS04G0183300 PROTEIN"/>
    <property type="match status" value="1"/>
</dbReference>
<feature type="domain" description="Amidase" evidence="1">
    <location>
        <begin position="21"/>
        <end position="266"/>
    </location>
</feature>
<feature type="non-terminal residue" evidence="2">
    <location>
        <position position="1"/>
    </location>
</feature>
<dbReference type="InterPro" id="IPR036928">
    <property type="entry name" value="AS_sf"/>
</dbReference>
<organism evidence="2 3">
    <name type="scientific">Lentithecium fluviatile CBS 122367</name>
    <dbReference type="NCBI Taxonomy" id="1168545"/>
    <lineage>
        <taxon>Eukaryota</taxon>
        <taxon>Fungi</taxon>
        <taxon>Dikarya</taxon>
        <taxon>Ascomycota</taxon>
        <taxon>Pezizomycotina</taxon>
        <taxon>Dothideomycetes</taxon>
        <taxon>Pleosporomycetidae</taxon>
        <taxon>Pleosporales</taxon>
        <taxon>Massarineae</taxon>
        <taxon>Lentitheciaceae</taxon>
        <taxon>Lentithecium</taxon>
    </lineage>
</organism>